<dbReference type="InterPro" id="IPR049427">
    <property type="entry name" value="Acyl-ACP_TE_C"/>
</dbReference>
<name>A0A1G6ZS82_9NOCA</name>
<evidence type="ECO:0000313" key="4">
    <source>
        <dbReference type="EMBL" id="SDE05390.1"/>
    </source>
</evidence>
<feature type="domain" description="Acyl-ACP thioesterase N-terminal hotdog" evidence="2">
    <location>
        <begin position="24"/>
        <end position="139"/>
    </location>
</feature>
<evidence type="ECO:0000259" key="3">
    <source>
        <dbReference type="Pfam" id="PF20791"/>
    </source>
</evidence>
<dbReference type="AlphaFoldDB" id="A0A1G6ZS82"/>
<evidence type="ECO:0000256" key="1">
    <source>
        <dbReference type="SAM" id="MobiDB-lite"/>
    </source>
</evidence>
<dbReference type="InterPro" id="IPR002864">
    <property type="entry name" value="Acyl-ACP_thioesterase_NHD"/>
</dbReference>
<evidence type="ECO:0000313" key="5">
    <source>
        <dbReference type="Proteomes" id="UP000199417"/>
    </source>
</evidence>
<organism evidence="4 5">
    <name type="scientific">Rhodococcus tukisamuensis</name>
    <dbReference type="NCBI Taxonomy" id="168276"/>
    <lineage>
        <taxon>Bacteria</taxon>
        <taxon>Bacillati</taxon>
        <taxon>Actinomycetota</taxon>
        <taxon>Actinomycetes</taxon>
        <taxon>Mycobacteriales</taxon>
        <taxon>Nocardiaceae</taxon>
        <taxon>Rhodococcus</taxon>
    </lineage>
</organism>
<dbReference type="InterPro" id="IPR050563">
    <property type="entry name" value="4-hydroxybenzoyl-CoA_TE"/>
</dbReference>
<accession>A0A1G6ZS82</accession>
<protein>
    <submittedName>
        <fullName evidence="4">Acyl-ACP thioesterase</fullName>
    </submittedName>
</protein>
<dbReference type="PANTHER" id="PTHR31793">
    <property type="entry name" value="4-HYDROXYBENZOYL-COA THIOESTERASE FAMILY MEMBER"/>
    <property type="match status" value="1"/>
</dbReference>
<dbReference type="InterPro" id="IPR029069">
    <property type="entry name" value="HotDog_dom_sf"/>
</dbReference>
<dbReference type="EMBL" id="FNAB01000009">
    <property type="protein sequence ID" value="SDE05390.1"/>
    <property type="molecule type" value="Genomic_DNA"/>
</dbReference>
<dbReference type="PANTHER" id="PTHR31793:SF24">
    <property type="entry name" value="LONG-CHAIN ACYL-COA THIOESTERASE FADM"/>
    <property type="match status" value="1"/>
</dbReference>
<evidence type="ECO:0000259" key="2">
    <source>
        <dbReference type="Pfam" id="PF01643"/>
    </source>
</evidence>
<gene>
    <name evidence="4" type="ORF">SAMN05444580_109115</name>
</gene>
<dbReference type="Proteomes" id="UP000199417">
    <property type="component" value="Unassembled WGS sequence"/>
</dbReference>
<dbReference type="Pfam" id="PF01643">
    <property type="entry name" value="Acyl-ACP_TE"/>
    <property type="match status" value="1"/>
</dbReference>
<feature type="region of interest" description="Disordered" evidence="1">
    <location>
        <begin position="278"/>
        <end position="297"/>
    </location>
</feature>
<dbReference type="SUPFAM" id="SSF54637">
    <property type="entry name" value="Thioesterase/thiol ester dehydrase-isomerase"/>
    <property type="match status" value="2"/>
</dbReference>
<sequence>MDISTRTESDLYRPLAPAPPDGLGFTASWPVRTGDVDPGHRLRLDGVSRYLQDVGSDNLDASELADSDPVWIVRRTVIDVVRPVSWPDRVHLRRWCAGLSTRWSAMRVRVTSDKGALIETEGFWININPDSGMPARISDRGLEHLGRTTDEHRLRWRAWLDERAPDDDARGRSAGSPADVPFPLRSTDLDPLDHVNNAAYWHAVEQHLQGWAAAPGRADLLAGPHRAVLEYRAPITEGENVRIRARHAPGSMTLWFLVDDEVRAIARVAVVDHYRIDDRTPDSADDRPPDRVTPSGG</sequence>
<dbReference type="Pfam" id="PF20791">
    <property type="entry name" value="Acyl-ACP_TE_C"/>
    <property type="match status" value="1"/>
</dbReference>
<feature type="domain" description="Acyl-ACP thioesterase-like C-terminal" evidence="3">
    <location>
        <begin position="180"/>
        <end position="245"/>
    </location>
</feature>
<proteinExistence type="predicted"/>
<feature type="compositionally biased region" description="Basic and acidic residues" evidence="1">
    <location>
        <begin position="278"/>
        <end position="290"/>
    </location>
</feature>
<dbReference type="RefSeq" id="WP_072842722.1">
    <property type="nucleotide sequence ID" value="NZ_FNAB01000009.1"/>
</dbReference>
<dbReference type="Gene3D" id="3.10.129.10">
    <property type="entry name" value="Hotdog Thioesterase"/>
    <property type="match status" value="1"/>
</dbReference>
<dbReference type="CDD" id="cd00586">
    <property type="entry name" value="4HBT"/>
    <property type="match status" value="1"/>
</dbReference>
<dbReference type="GO" id="GO:0006633">
    <property type="term" value="P:fatty acid biosynthetic process"/>
    <property type="evidence" value="ECO:0007669"/>
    <property type="project" value="InterPro"/>
</dbReference>
<reference evidence="4 5" key="1">
    <citation type="submission" date="2016-10" db="EMBL/GenBank/DDBJ databases">
        <authorList>
            <person name="de Groot N.N."/>
        </authorList>
    </citation>
    <scope>NUCLEOTIDE SEQUENCE [LARGE SCALE GENOMIC DNA]</scope>
    <source>
        <strain evidence="4 5">JCM 11308</strain>
    </source>
</reference>
<dbReference type="GO" id="GO:0047617">
    <property type="term" value="F:fatty acyl-CoA hydrolase activity"/>
    <property type="evidence" value="ECO:0007669"/>
    <property type="project" value="TreeGrafter"/>
</dbReference>
<dbReference type="STRING" id="168276.SAMN05444580_109115"/>
<keyword evidence="5" id="KW-1185">Reference proteome</keyword>